<evidence type="ECO:0008006" key="3">
    <source>
        <dbReference type="Google" id="ProtNLM"/>
    </source>
</evidence>
<dbReference type="EMBL" id="CP046276">
    <property type="protein sequence ID" value="QGS52415.1"/>
    <property type="molecule type" value="Genomic_DNA"/>
</dbReference>
<reference evidence="1 2" key="1">
    <citation type="submission" date="2019-11" db="EMBL/GenBank/DDBJ databases">
        <title>Complete genome sequence of Spiroplasma tabanidicola TAUS-1 (DSM 22603).</title>
        <authorList>
            <person name="Huang C.-T."/>
            <person name="Lin Y.-C."/>
            <person name="Kuo C.-H."/>
        </authorList>
    </citation>
    <scope>NUCLEOTIDE SEQUENCE [LARGE SCALE GENOMIC DNA]</scope>
    <source>
        <strain evidence="1 2">TAUS-1</strain>
    </source>
</reference>
<dbReference type="Proteomes" id="UP000424468">
    <property type="component" value="Chromosome"/>
</dbReference>
<name>A0A6I6CBR6_9MOLU</name>
<dbReference type="KEGG" id="stab:STABA_v1c10670"/>
<sequence>MVNTIIFLYYISMKKISMNDISSYVSYGINEQKFFIKKDFKPANIYLEKLRKNCTGGYINIMNTYDILIENFPYINNLSKDTINNSINQQECVKDMIYKSVYHKKEQNLRFIKNECNNKVHINMVKRFITEINAFIYKHKIHEVFANKIFMHISYKTPFIGRVDLLLKSKDEYFQIEIKTSKVNFIEKNNASLFLNKALIEDSKEIKIKESFILNIRENKVIQEYQKPKKSLEKIIFAKNF</sequence>
<protein>
    <recommendedName>
        <fullName evidence="3">DUF83 domain-containing protein</fullName>
    </recommendedName>
</protein>
<organism evidence="1 2">
    <name type="scientific">Spiroplasma tabanidicola</name>
    <dbReference type="NCBI Taxonomy" id="324079"/>
    <lineage>
        <taxon>Bacteria</taxon>
        <taxon>Bacillati</taxon>
        <taxon>Mycoplasmatota</taxon>
        <taxon>Mollicutes</taxon>
        <taxon>Entomoplasmatales</taxon>
        <taxon>Spiroplasmataceae</taxon>
        <taxon>Spiroplasma</taxon>
    </lineage>
</organism>
<dbReference type="AlphaFoldDB" id="A0A6I6CBR6"/>
<evidence type="ECO:0000313" key="1">
    <source>
        <dbReference type="EMBL" id="QGS52415.1"/>
    </source>
</evidence>
<accession>A0A6I6CBR6</accession>
<proteinExistence type="predicted"/>
<gene>
    <name evidence="1" type="ORF">STABA_v1c10670</name>
</gene>
<evidence type="ECO:0000313" key="2">
    <source>
        <dbReference type="Proteomes" id="UP000424468"/>
    </source>
</evidence>
<keyword evidence="2" id="KW-1185">Reference proteome</keyword>